<proteinExistence type="predicted"/>
<sequence>MATGGGPSIKSVEIDPDIALIAPNLMKTAPAIYFSNLNDEEVKKRETLIMDFVVEGDLANVDLTLEGDEGNVYDDMLGNNNCCEISDKENITPNIQKKNACRKSIIAAIRQLFELHDTKH</sequence>
<name>A0A6J1PKH8_9HYME</name>
<dbReference type="RefSeq" id="XP_024869853.1">
    <property type="nucleotide sequence ID" value="XM_025014085.1"/>
</dbReference>
<dbReference type="AlphaFoldDB" id="A0A6J1PKH8"/>
<accession>A0A6J1PKH8</accession>
<evidence type="ECO:0000313" key="1">
    <source>
        <dbReference type="Proteomes" id="UP000504618"/>
    </source>
</evidence>
<organism evidence="1 2">
    <name type="scientific">Temnothorax curvispinosus</name>
    <dbReference type="NCBI Taxonomy" id="300111"/>
    <lineage>
        <taxon>Eukaryota</taxon>
        <taxon>Metazoa</taxon>
        <taxon>Ecdysozoa</taxon>
        <taxon>Arthropoda</taxon>
        <taxon>Hexapoda</taxon>
        <taxon>Insecta</taxon>
        <taxon>Pterygota</taxon>
        <taxon>Neoptera</taxon>
        <taxon>Endopterygota</taxon>
        <taxon>Hymenoptera</taxon>
        <taxon>Apocrita</taxon>
        <taxon>Aculeata</taxon>
        <taxon>Formicoidea</taxon>
        <taxon>Formicidae</taxon>
        <taxon>Myrmicinae</taxon>
        <taxon>Temnothorax</taxon>
    </lineage>
</organism>
<evidence type="ECO:0000313" key="2">
    <source>
        <dbReference type="RefSeq" id="XP_024869853.1"/>
    </source>
</evidence>
<dbReference type="GeneID" id="112453357"/>
<keyword evidence="1" id="KW-1185">Reference proteome</keyword>
<dbReference type="OrthoDB" id="10520314at2759"/>
<gene>
    <name evidence="2" type="primary">LOC112453357</name>
</gene>
<protein>
    <submittedName>
        <fullName evidence="2">Uncharacterized protein LOC112453357</fullName>
    </submittedName>
</protein>
<dbReference type="Proteomes" id="UP000504618">
    <property type="component" value="Unplaced"/>
</dbReference>
<reference evidence="2" key="1">
    <citation type="submission" date="2025-08" db="UniProtKB">
        <authorList>
            <consortium name="RefSeq"/>
        </authorList>
    </citation>
    <scope>IDENTIFICATION</scope>
    <source>
        <tissue evidence="2">Whole body</tissue>
    </source>
</reference>